<name>A0ABY6LTH6_9ARAC</name>
<dbReference type="EMBL" id="CP092886">
    <property type="protein sequence ID" value="UYV84396.1"/>
    <property type="molecule type" value="Genomic_DNA"/>
</dbReference>
<evidence type="ECO:0000256" key="1">
    <source>
        <dbReference type="ARBA" id="ARBA00022750"/>
    </source>
</evidence>
<dbReference type="InterPro" id="IPR012337">
    <property type="entry name" value="RNaseH-like_sf"/>
</dbReference>
<proteinExistence type="predicted"/>
<dbReference type="Pfam" id="PF22936">
    <property type="entry name" value="Pol_BBD"/>
    <property type="match status" value="1"/>
</dbReference>
<dbReference type="PROSITE" id="PS50994">
    <property type="entry name" value="INTEGRASE"/>
    <property type="match status" value="2"/>
</dbReference>
<dbReference type="CDD" id="cd09272">
    <property type="entry name" value="RNase_HI_RT_Ty1"/>
    <property type="match status" value="1"/>
</dbReference>
<keyword evidence="1" id="KW-0645">Protease</keyword>
<dbReference type="PANTHER" id="PTHR11439:SF483">
    <property type="entry name" value="PEPTIDE SYNTHASE GLIP-LIKE, PUTATIVE (AFU_ORTHOLOGUE AFUA_3G12920)-RELATED"/>
    <property type="match status" value="1"/>
</dbReference>
<feature type="compositionally biased region" description="Low complexity" evidence="2">
    <location>
        <begin position="625"/>
        <end position="634"/>
    </location>
</feature>
<dbReference type="InterPro" id="IPR043502">
    <property type="entry name" value="DNA/RNA_pol_sf"/>
</dbReference>
<dbReference type="InterPro" id="IPR036397">
    <property type="entry name" value="RNaseH_sf"/>
</dbReference>
<evidence type="ECO:0000256" key="2">
    <source>
        <dbReference type="SAM" id="MobiDB-lite"/>
    </source>
</evidence>
<dbReference type="SUPFAM" id="SSF53098">
    <property type="entry name" value="Ribonuclease H-like"/>
    <property type="match status" value="2"/>
</dbReference>
<dbReference type="InterPro" id="IPR054722">
    <property type="entry name" value="PolX-like_BBD"/>
</dbReference>
<feature type="compositionally biased region" description="Acidic residues" evidence="2">
    <location>
        <begin position="553"/>
        <end position="571"/>
    </location>
</feature>
<feature type="region of interest" description="Disordered" evidence="2">
    <location>
        <begin position="553"/>
        <end position="587"/>
    </location>
</feature>
<feature type="domain" description="Integrase catalytic" evidence="3">
    <location>
        <begin position="1027"/>
        <end position="1095"/>
    </location>
</feature>
<organism evidence="4 5">
    <name type="scientific">Cordylochernes scorpioides</name>
    <dbReference type="NCBI Taxonomy" id="51811"/>
    <lineage>
        <taxon>Eukaryota</taxon>
        <taxon>Metazoa</taxon>
        <taxon>Ecdysozoa</taxon>
        <taxon>Arthropoda</taxon>
        <taxon>Chelicerata</taxon>
        <taxon>Arachnida</taxon>
        <taxon>Pseudoscorpiones</taxon>
        <taxon>Cheliferoidea</taxon>
        <taxon>Chernetidae</taxon>
        <taxon>Cordylochernes</taxon>
    </lineage>
</organism>
<keyword evidence="5" id="KW-1185">Reference proteome</keyword>
<dbReference type="Pfam" id="PF14223">
    <property type="entry name" value="Retrotran_gag_2"/>
    <property type="match status" value="1"/>
</dbReference>
<accession>A0ABY6LTH6</accession>
<keyword evidence="1" id="KW-0378">Hydrolase</keyword>
<evidence type="ECO:0000313" key="5">
    <source>
        <dbReference type="Proteomes" id="UP001235939"/>
    </source>
</evidence>
<sequence length="1587" mass="182558">MADELRIPKLDGNNYFSWAIRTKSILIQKDIWDAIEPGFLSETSEKQKRKDNLALSIILLTVEDSFLDDIGDCKRAIDAWQILEDIHTKYGLLHILQLLREFFNIIKGNDEDMKEYFARMMECHRKLAKCHHGFGDGELALIMLLGLPKSYEPLILSLEQQEEKLSTSVVKSKLLLEEKRQKQRQIPQEDPNSAFANIWFLDSGATEHMTSNRLKMTNTKSISTSVEMANNEKIKVSEMGDVTIKLGHEYGGETLFLENVLYVPELDGNILSVGRIEERGNKVLFQNGKASVFGSDGGLILKSNRRGRIYTVEELKIAKVKSPSADIWHRRLGHIYKRDLQNVSDTAECEVCLEGKMRRLPFPSKPVESKKTSSPLELIHSDVVGPISPMSKGGNNYVVTFIDDFTHYTTVYFMRSKSEVLERFKEYKNSVENYHSRKIKVLRSDNGTEYVNGEFNKFLNENGIKRQLTVPRTPQQNGTAERMNQTLLNTQPDAFYLNQGFPNHSGQMPNNKVFVTRNVRFREDVFPTKKIDKQISHETDFFQVLHNNFEEDYESVNEKDEELEKEDEEGQNEAAIPRGYSGTDEETISVEKYLNILERKEDEEQAYEDEELRREDEEEGQNETIIPRRSSRIAARQKEDCRSAFQHGIIEHGSHQDEIPSSYEEALNMPKVQDWLKAMECEMSSLREHRQVGIQYSETFSPVLRDDSFRTLLAFAALQNWKINHYDVETAYLYGKLEEVIYMKQPPGIEQRRNEQRVCRLNKAIYGLKQSERIWFETLTNYLIKMNFKHLGSDKCIFTFETQNGRLILAFYVDDMLIISSNEYVLNEAISIIKNQFKLKKSKKLSNILGIEIRQEENFVSMNQTRYIDTILEHFGMKDSNPSPVPLDPNQDLDKFDSSEKCDQKRYQELLGRLMYLGTKTRPDIAFQLSALSRYSKDPRQIHMGALKRILRYLKARVGMWFDKQGLILVLALCIPELRAYSDANWKERSTAEVKSTSGISYLLRNNLISWASRSQEKQTGKRLKCIRNDNAPEYLSKEFKDYLEGEGIGRQLSVEYTPQQNCVAERANRTLVDMTRCFMIEGNLPETLWAELIHTHSDLEVSEVLNEPSESGVIISRKGRPRYIRTGKPGRPRKEYPTANLSTQEFSEVKYSPDPKDAEEALSVKDSYFWRKAMKEEFDSLIENKTCELVDPPKGQNVIGSKWPENFVSRKYPEKVCRLKKAIYGLKQAGIVWHEKLDTELKYLGLKQIQSDNCVYIKHHEGILLVAIYVDDLIIAAEREDTLTSFKESMKNIFKIKDLGKINYCLGIRIQTEKDGSISIDQEKCIEELLAKYRMKEAKPISTPMDSNSKLTKISSIEGENEPVKKVEYQSLIGSLIYLSVSTRPDIAYAVSSLGQFSNDPRRQHWNAAKRVLRYLKGTLCLKITYEKTNETLYGYVDADWGGNLADRKSQTGLVLFLAGGPIAWESKKQQTVALSSTESEYIALCEAGKEAVYLRTLLDEMGFGELLNEPTVLKTDNQGAQQLARNPVHHARTKHIDIKWNYIRSICSDGLIEVVHTPTQENVADILTKGLPRVLYDKHVAGFGM</sequence>
<feature type="compositionally biased region" description="Acidic residues" evidence="2">
    <location>
        <begin position="603"/>
        <end position="621"/>
    </location>
</feature>
<feature type="domain" description="Integrase catalytic" evidence="3">
    <location>
        <begin position="371"/>
        <end position="487"/>
    </location>
</feature>
<evidence type="ECO:0000313" key="4">
    <source>
        <dbReference type="EMBL" id="UYV84396.1"/>
    </source>
</evidence>
<dbReference type="Pfam" id="PF07727">
    <property type="entry name" value="RVT_2"/>
    <property type="match status" value="2"/>
</dbReference>
<dbReference type="InterPro" id="IPR013103">
    <property type="entry name" value="RVT_2"/>
</dbReference>
<dbReference type="InterPro" id="IPR001584">
    <property type="entry name" value="Integrase_cat-core"/>
</dbReference>
<reference evidence="4 5" key="1">
    <citation type="submission" date="2022-03" db="EMBL/GenBank/DDBJ databases">
        <title>A chromosomal length assembly of Cordylochernes scorpioides.</title>
        <authorList>
            <person name="Zeh D."/>
            <person name="Zeh J."/>
        </authorList>
    </citation>
    <scope>NUCLEOTIDE SEQUENCE [LARGE SCALE GENOMIC DNA]</scope>
    <source>
        <strain evidence="4">IN4F17</strain>
        <tissue evidence="4">Whole Body</tissue>
    </source>
</reference>
<dbReference type="PANTHER" id="PTHR11439">
    <property type="entry name" value="GAG-POL-RELATED RETROTRANSPOSON"/>
    <property type="match status" value="1"/>
</dbReference>
<protein>
    <recommendedName>
        <fullName evidence="3">Integrase catalytic domain-containing protein</fullName>
    </recommendedName>
</protein>
<dbReference type="SUPFAM" id="SSF56672">
    <property type="entry name" value="DNA/RNA polymerases"/>
    <property type="match status" value="2"/>
</dbReference>
<feature type="region of interest" description="Disordered" evidence="2">
    <location>
        <begin position="600"/>
        <end position="634"/>
    </location>
</feature>
<dbReference type="Pfam" id="PF00665">
    <property type="entry name" value="rve"/>
    <property type="match status" value="1"/>
</dbReference>
<keyword evidence="1" id="KW-0064">Aspartyl protease</keyword>
<dbReference type="Gene3D" id="3.30.420.10">
    <property type="entry name" value="Ribonuclease H-like superfamily/Ribonuclease H"/>
    <property type="match status" value="2"/>
</dbReference>
<evidence type="ECO:0000259" key="3">
    <source>
        <dbReference type="PROSITE" id="PS50994"/>
    </source>
</evidence>
<dbReference type="Proteomes" id="UP001235939">
    <property type="component" value="Chromosome X"/>
</dbReference>
<gene>
    <name evidence="4" type="ORF">LAZ67_X002013</name>
</gene>